<dbReference type="AlphaFoldDB" id="A0A0F9LQK0"/>
<organism evidence="1">
    <name type="scientific">marine sediment metagenome</name>
    <dbReference type="NCBI Taxonomy" id="412755"/>
    <lineage>
        <taxon>unclassified sequences</taxon>
        <taxon>metagenomes</taxon>
        <taxon>ecological metagenomes</taxon>
    </lineage>
</organism>
<dbReference type="EMBL" id="LAZR01005755">
    <property type="protein sequence ID" value="KKM97364.1"/>
    <property type="molecule type" value="Genomic_DNA"/>
</dbReference>
<gene>
    <name evidence="1" type="ORF">LCGC14_1168780</name>
</gene>
<name>A0A0F9LQK0_9ZZZZ</name>
<reference evidence="1" key="1">
    <citation type="journal article" date="2015" name="Nature">
        <title>Complex archaea that bridge the gap between prokaryotes and eukaryotes.</title>
        <authorList>
            <person name="Spang A."/>
            <person name="Saw J.H."/>
            <person name="Jorgensen S.L."/>
            <person name="Zaremba-Niedzwiedzka K."/>
            <person name="Martijn J."/>
            <person name="Lind A.E."/>
            <person name="van Eijk R."/>
            <person name="Schleper C."/>
            <person name="Guy L."/>
            <person name="Ettema T.J."/>
        </authorList>
    </citation>
    <scope>NUCLEOTIDE SEQUENCE</scope>
</reference>
<evidence type="ECO:0000313" key="1">
    <source>
        <dbReference type="EMBL" id="KKM97364.1"/>
    </source>
</evidence>
<accession>A0A0F9LQK0</accession>
<dbReference type="Pfam" id="PF03692">
    <property type="entry name" value="CxxCxxCC"/>
    <property type="match status" value="1"/>
</dbReference>
<sequence>MVNDRFWEVIKEFNFLMNSAIKSPNCLNICHGDCCSIKINVPKILAEDYIKKGYACKEDFIRSDVFSFKLRFDEEKGKCFLYDKNINGCSVHNSGIKPPQCWIYPTQFSNPELKEIKCKRANGWEIIDFKKTKVAEEVLQYYVFLCQLEARKEFKKIIERLNSSILEKNLKFLLKNTPPSQIAGFKDAWDCITTLSAEGISLQLKKFCSKRNVCNFLECISVCDKVISRLFDFLQENLYYFIKNNGPDTDGEYPFLNLCEFSKTKIKN</sequence>
<comment type="caution">
    <text evidence="1">The sequence shown here is derived from an EMBL/GenBank/DDBJ whole genome shotgun (WGS) entry which is preliminary data.</text>
</comment>
<protein>
    <submittedName>
        <fullName evidence="1">Uncharacterized protein</fullName>
    </submittedName>
</protein>
<dbReference type="InterPro" id="IPR005358">
    <property type="entry name" value="Puta_zinc/iron-chelating_dom"/>
</dbReference>
<proteinExistence type="predicted"/>